<protein>
    <submittedName>
        <fullName evidence="1">Uncharacterized protein</fullName>
    </submittedName>
</protein>
<dbReference type="AlphaFoldDB" id="A0A645INM0"/>
<organism evidence="1">
    <name type="scientific">bioreactor metagenome</name>
    <dbReference type="NCBI Taxonomy" id="1076179"/>
    <lineage>
        <taxon>unclassified sequences</taxon>
        <taxon>metagenomes</taxon>
        <taxon>ecological metagenomes</taxon>
    </lineage>
</organism>
<sequence length="63" mass="6986">MEQGYGGGHIVYGSNGAASNKYWAVHRGKVNVLYPGLNAKTTPRDTFREQIASDVLFYYGDED</sequence>
<dbReference type="EMBL" id="VSSQ01119056">
    <property type="protein sequence ID" value="MPN52700.1"/>
    <property type="molecule type" value="Genomic_DNA"/>
</dbReference>
<proteinExistence type="predicted"/>
<comment type="caution">
    <text evidence="1">The sequence shown here is derived from an EMBL/GenBank/DDBJ whole genome shotgun (WGS) entry which is preliminary data.</text>
</comment>
<reference evidence="1" key="1">
    <citation type="submission" date="2019-08" db="EMBL/GenBank/DDBJ databases">
        <authorList>
            <person name="Kucharzyk K."/>
            <person name="Murdoch R.W."/>
            <person name="Higgins S."/>
            <person name="Loffler F."/>
        </authorList>
    </citation>
    <scope>NUCLEOTIDE SEQUENCE</scope>
</reference>
<evidence type="ECO:0000313" key="1">
    <source>
        <dbReference type="EMBL" id="MPN52700.1"/>
    </source>
</evidence>
<accession>A0A645INM0</accession>
<gene>
    <name evidence="1" type="ORF">SDC9_200362</name>
</gene>
<name>A0A645INM0_9ZZZZ</name>